<dbReference type="RefSeq" id="WP_010639001.1">
    <property type="nucleotide sequence ID" value="NZ_CP031742.1"/>
</dbReference>
<gene>
    <name evidence="1" type="ORF">D0C37_19670</name>
</gene>
<protein>
    <recommendedName>
        <fullName evidence="3">WXG100 family type VII secretion target</fullName>
    </recommendedName>
</protein>
<proteinExistence type="predicted"/>
<dbReference type="GeneID" id="300116371"/>
<dbReference type="AlphaFoldDB" id="A0A385DF23"/>
<evidence type="ECO:0000313" key="2">
    <source>
        <dbReference type="Proteomes" id="UP000259636"/>
    </source>
</evidence>
<dbReference type="KEGG" id="sky:D0C37_19670"/>
<sequence>MADRVRADLDMIKQCSRDLKKIHDEFEERGNPAEGYQEDLGSEKLRDVFDDFSGTWKKTRKKLMEDLKNLSEYTRTAAKTYDEVDSELAKALRDAKKGGK</sequence>
<dbReference type="SUPFAM" id="SSF140453">
    <property type="entry name" value="EsxAB dimer-like"/>
    <property type="match status" value="1"/>
</dbReference>
<reference evidence="1 2" key="1">
    <citation type="submission" date="2018-08" db="EMBL/GenBank/DDBJ databases">
        <authorList>
            <person name="Ferrada E.E."/>
            <person name="Latorre B.A."/>
        </authorList>
    </citation>
    <scope>NUCLEOTIDE SEQUENCE [LARGE SCALE GENOMIC DNA]</scope>
    <source>
        <strain evidence="1 2">VK-A60T</strain>
    </source>
</reference>
<dbReference type="Gene3D" id="1.10.287.1060">
    <property type="entry name" value="ESAT-6-like"/>
    <property type="match status" value="1"/>
</dbReference>
<dbReference type="EMBL" id="CP031742">
    <property type="protein sequence ID" value="AXQ56589.1"/>
    <property type="molecule type" value="Genomic_DNA"/>
</dbReference>
<accession>A0A385DF23</accession>
<dbReference type="InterPro" id="IPR036689">
    <property type="entry name" value="ESAT-6-like_sf"/>
</dbReference>
<evidence type="ECO:0008006" key="3">
    <source>
        <dbReference type="Google" id="ProtNLM"/>
    </source>
</evidence>
<evidence type="ECO:0000313" key="1">
    <source>
        <dbReference type="EMBL" id="AXQ56589.1"/>
    </source>
</evidence>
<name>A0A385DF23_9ACTN</name>
<dbReference type="Proteomes" id="UP000259636">
    <property type="component" value="Chromosome"/>
</dbReference>
<organism evidence="1 2">
    <name type="scientific">Streptomyces koyangensis</name>
    <dbReference type="NCBI Taxonomy" id="188770"/>
    <lineage>
        <taxon>Bacteria</taxon>
        <taxon>Bacillati</taxon>
        <taxon>Actinomycetota</taxon>
        <taxon>Actinomycetes</taxon>
        <taxon>Kitasatosporales</taxon>
        <taxon>Streptomycetaceae</taxon>
        <taxon>Streptomyces</taxon>
        <taxon>Streptomyces aurantiacus group</taxon>
    </lineage>
</organism>